<sequence length="210" mass="23080">MLDAATTIAISTRAPARGHVRVLAARELPLFRDHLLRLDRESRRDRFNGSLDDEWVARYAEKSVNTGTVILVYFEDGIVRGAAELHQADLSPDSLPEIAFSVESIVRRKGVGSILFTKLIAKARSMGYARLRITTGAQNDAMRALANKFGAHLSFRHGESTGVIDLRDPMGAGVAPQPKTSALDVARAVADYNRAYWGLWLKFAGWGKSS</sequence>
<dbReference type="EMBL" id="CP050292">
    <property type="protein sequence ID" value="QND71521.1"/>
    <property type="molecule type" value="Genomic_DNA"/>
</dbReference>
<organism evidence="2 3">
    <name type="scientific">Tardiphaga robiniae</name>
    <dbReference type="NCBI Taxonomy" id="943830"/>
    <lineage>
        <taxon>Bacteria</taxon>
        <taxon>Pseudomonadati</taxon>
        <taxon>Pseudomonadota</taxon>
        <taxon>Alphaproteobacteria</taxon>
        <taxon>Hyphomicrobiales</taxon>
        <taxon>Nitrobacteraceae</taxon>
        <taxon>Tardiphaga</taxon>
    </lineage>
</organism>
<dbReference type="GO" id="GO:0016747">
    <property type="term" value="F:acyltransferase activity, transferring groups other than amino-acyl groups"/>
    <property type="evidence" value="ECO:0007669"/>
    <property type="project" value="InterPro"/>
</dbReference>
<evidence type="ECO:0000313" key="2">
    <source>
        <dbReference type="EMBL" id="QND71521.1"/>
    </source>
</evidence>
<evidence type="ECO:0000313" key="3">
    <source>
        <dbReference type="Proteomes" id="UP000515291"/>
    </source>
</evidence>
<dbReference type="SUPFAM" id="SSF55729">
    <property type="entry name" value="Acyl-CoA N-acyltransferases (Nat)"/>
    <property type="match status" value="1"/>
</dbReference>
<dbReference type="CDD" id="cd04301">
    <property type="entry name" value="NAT_SF"/>
    <property type="match status" value="1"/>
</dbReference>
<proteinExistence type="predicted"/>
<gene>
    <name evidence="2" type="ORF">HB776_09980</name>
</gene>
<dbReference type="Pfam" id="PF00583">
    <property type="entry name" value="Acetyltransf_1"/>
    <property type="match status" value="1"/>
</dbReference>
<dbReference type="Gene3D" id="3.40.630.30">
    <property type="match status" value="1"/>
</dbReference>
<accession>A0A7G6TXN9</accession>
<dbReference type="AlphaFoldDB" id="A0A7G6TXN9"/>
<protein>
    <submittedName>
        <fullName evidence="2">GNAT family N-acetyltransferase</fullName>
    </submittedName>
</protein>
<dbReference type="KEGG" id="trb:HB776_09980"/>
<dbReference type="InterPro" id="IPR016181">
    <property type="entry name" value="Acyl_CoA_acyltransferase"/>
</dbReference>
<dbReference type="Proteomes" id="UP000515291">
    <property type="component" value="Chromosome"/>
</dbReference>
<keyword evidence="2" id="KW-0808">Transferase</keyword>
<dbReference type="PROSITE" id="PS51186">
    <property type="entry name" value="GNAT"/>
    <property type="match status" value="1"/>
</dbReference>
<dbReference type="InterPro" id="IPR000182">
    <property type="entry name" value="GNAT_dom"/>
</dbReference>
<reference evidence="3" key="1">
    <citation type="journal article" date="2020" name="Mol. Plant Microbe">
        <title>Rhizobial microsymbionts of the narrowly endemic Oxytropis species growing in Kamchatka are characterized by significant genetic diversity and possess a set of genes that are associated with T3SS and T6SS secretion systems and can affect the development of symbiosis.</title>
        <authorList>
            <person name="Safronova V."/>
            <person name="Guro P."/>
            <person name="Sazanova A."/>
            <person name="Kuznetsova I."/>
            <person name="Belimov A."/>
            <person name="Yakubov V."/>
            <person name="Chirak E."/>
            <person name="Afonin A."/>
            <person name="Gogolev Y."/>
            <person name="Andronov E."/>
            <person name="Tikhonovich I."/>
        </authorList>
    </citation>
    <scope>NUCLEOTIDE SEQUENCE [LARGE SCALE GENOMIC DNA]</scope>
    <source>
        <strain evidence="3">581</strain>
    </source>
</reference>
<feature type="domain" description="N-acetyltransferase" evidence="1">
    <location>
        <begin position="20"/>
        <end position="171"/>
    </location>
</feature>
<name>A0A7G6TXN9_9BRAD</name>
<dbReference type="RefSeq" id="WP_184517341.1">
    <property type="nucleotide sequence ID" value="NZ_CP050292.1"/>
</dbReference>
<evidence type="ECO:0000259" key="1">
    <source>
        <dbReference type="PROSITE" id="PS51186"/>
    </source>
</evidence>